<evidence type="ECO:0000256" key="4">
    <source>
        <dbReference type="ARBA" id="ARBA00023242"/>
    </source>
</evidence>
<dbReference type="InterPro" id="IPR010301">
    <property type="entry name" value="RRP1"/>
</dbReference>
<evidence type="ECO:0000313" key="6">
    <source>
        <dbReference type="WBParaSite" id="sdigi.contig101.g4345.t1"/>
    </source>
</evidence>
<keyword evidence="4" id="KW-0539">Nucleus</keyword>
<evidence type="ECO:0000256" key="1">
    <source>
        <dbReference type="ARBA" id="ARBA00004123"/>
    </source>
</evidence>
<proteinExistence type="inferred from homology"/>
<reference evidence="6" key="1">
    <citation type="submission" date="2022-11" db="UniProtKB">
        <authorList>
            <consortium name="WormBaseParasite"/>
        </authorList>
    </citation>
    <scope>IDENTIFICATION</scope>
</reference>
<evidence type="ECO:0000256" key="2">
    <source>
        <dbReference type="ARBA" id="ARBA00006374"/>
    </source>
</evidence>
<dbReference type="WBParaSite" id="sdigi.contig101.g4345.t1">
    <property type="protein sequence ID" value="sdigi.contig101.g4345.t1"/>
    <property type="gene ID" value="sdigi.contig101.g4345"/>
</dbReference>
<keyword evidence="5" id="KW-1185">Reference proteome</keyword>
<dbReference type="GO" id="GO:0006364">
    <property type="term" value="P:rRNA processing"/>
    <property type="evidence" value="ECO:0007669"/>
    <property type="project" value="UniProtKB-KW"/>
</dbReference>
<accession>A0A915PIY4</accession>
<organism evidence="5 6">
    <name type="scientific">Setaria digitata</name>
    <dbReference type="NCBI Taxonomy" id="48799"/>
    <lineage>
        <taxon>Eukaryota</taxon>
        <taxon>Metazoa</taxon>
        <taxon>Ecdysozoa</taxon>
        <taxon>Nematoda</taxon>
        <taxon>Chromadorea</taxon>
        <taxon>Rhabditida</taxon>
        <taxon>Spirurina</taxon>
        <taxon>Spiruromorpha</taxon>
        <taxon>Filarioidea</taxon>
        <taxon>Setariidae</taxon>
        <taxon>Setaria</taxon>
    </lineage>
</organism>
<dbReference type="PANTHER" id="PTHR13026">
    <property type="entry name" value="NNP-1 PROTEIN NOVEL NUCLEAR PROTEIN 1 NOP52"/>
    <property type="match status" value="1"/>
</dbReference>
<name>A0A915PIY4_9BILA</name>
<evidence type="ECO:0000313" key="5">
    <source>
        <dbReference type="Proteomes" id="UP000887581"/>
    </source>
</evidence>
<protein>
    <submittedName>
        <fullName evidence="6">Uncharacterized protein</fullName>
    </submittedName>
</protein>
<comment type="subcellular location">
    <subcellularLocation>
        <location evidence="1">Nucleus</location>
    </subcellularLocation>
</comment>
<dbReference type="AlphaFoldDB" id="A0A915PIY4"/>
<dbReference type="Pfam" id="PF05997">
    <property type="entry name" value="Nop52"/>
    <property type="match status" value="1"/>
</dbReference>
<comment type="similarity">
    <text evidence="2">Belongs to the RRP1 family.</text>
</comment>
<dbReference type="GO" id="GO:0005634">
    <property type="term" value="C:nucleus"/>
    <property type="evidence" value="ECO:0007669"/>
    <property type="project" value="UniProtKB-SubCell"/>
</dbReference>
<keyword evidence="3" id="KW-0698">rRNA processing</keyword>
<dbReference type="PANTHER" id="PTHR13026:SF0">
    <property type="entry name" value="RIBOSOMAL RNA PROCESSING 1B"/>
    <property type="match status" value="1"/>
</dbReference>
<evidence type="ECO:0000256" key="3">
    <source>
        <dbReference type="ARBA" id="ARBA00022552"/>
    </source>
</evidence>
<sequence length="410" mass="47044">MLILGTIAGVITGAPPINVALSVVASVDLNLMDSELDEVEIIFAQKLASGEPITRRRAFRTLCDWIRAESAKREFDDKAMLHLTKGLHYVMWMQDKMLWQEHLADNIASLLNLFERETESVSFVKCMLITISKEWSRIDRWRMDKFLMLIRRLVRAVFLRLRSKDWVMATTKMYINAFKECVISNDKSFSEGLKFHFASVYLDELDGAGGLRADQVTEFLKPYADLLADGTLSNYLFDSIIQEIFLTILHQYAEEKAERNVMNEPAMESASDQGIKFDYAEISKLLFEVGKRPSVKSIRRKRLYAVSKKFKAAEVGGDPFVMVTKEETRLKAVIPKAEIKNAVSRLIKEVTKDRLIKKKGKLILKNKISVTNSLQSMKNDKNTKKIDKKSLKRSGVIRKKRKPQKKFLSC</sequence>
<dbReference type="GO" id="GO:0030688">
    <property type="term" value="C:preribosome, small subunit precursor"/>
    <property type="evidence" value="ECO:0007669"/>
    <property type="project" value="InterPro"/>
</dbReference>
<dbReference type="Proteomes" id="UP000887581">
    <property type="component" value="Unplaced"/>
</dbReference>